<reference evidence="1" key="1">
    <citation type="submission" date="2022-08" db="UniProtKB">
        <authorList>
            <consortium name="EnsemblMetazoa"/>
        </authorList>
    </citation>
    <scope>IDENTIFICATION</scope>
    <source>
        <strain evidence="1">05x7-T-G4-1.051#20</strain>
    </source>
</reference>
<keyword evidence="2" id="KW-1185">Reference proteome</keyword>
<name>A0A8W8ICY9_MAGGI</name>
<evidence type="ECO:0000313" key="2">
    <source>
        <dbReference type="Proteomes" id="UP000005408"/>
    </source>
</evidence>
<evidence type="ECO:0000313" key="1">
    <source>
        <dbReference type="EnsemblMetazoa" id="G13425.1:cds"/>
    </source>
</evidence>
<dbReference type="EnsemblMetazoa" id="G13425.1">
    <property type="protein sequence ID" value="G13425.1:cds"/>
    <property type="gene ID" value="G13425"/>
</dbReference>
<sequence length="131" mass="15193">MKSLIQKDTPEKQFKGALYVVLGIGKRTLASKRSWELKSAEPRESRNRNQGNHWLSRCCKKTYGIWCSIGNPRELSDSEVQKGQEFENSINESNKRLYVKVVEDCSINQQWKLNVEVQSVRCRVTDPAFEK</sequence>
<dbReference type="AlphaFoldDB" id="A0A8W8ICY9"/>
<organism evidence="1 2">
    <name type="scientific">Magallana gigas</name>
    <name type="common">Pacific oyster</name>
    <name type="synonym">Crassostrea gigas</name>
    <dbReference type="NCBI Taxonomy" id="29159"/>
    <lineage>
        <taxon>Eukaryota</taxon>
        <taxon>Metazoa</taxon>
        <taxon>Spiralia</taxon>
        <taxon>Lophotrochozoa</taxon>
        <taxon>Mollusca</taxon>
        <taxon>Bivalvia</taxon>
        <taxon>Autobranchia</taxon>
        <taxon>Pteriomorphia</taxon>
        <taxon>Ostreida</taxon>
        <taxon>Ostreoidea</taxon>
        <taxon>Ostreidae</taxon>
        <taxon>Magallana</taxon>
    </lineage>
</organism>
<accession>A0A8W8ICY9</accession>
<proteinExistence type="predicted"/>
<dbReference type="Proteomes" id="UP000005408">
    <property type="component" value="Unassembled WGS sequence"/>
</dbReference>
<protein>
    <submittedName>
        <fullName evidence="1">Uncharacterized protein</fullName>
    </submittedName>
</protein>